<evidence type="ECO:0000256" key="9">
    <source>
        <dbReference type="HAMAP-Rule" id="MF_00151"/>
    </source>
</evidence>
<feature type="site" description="Transition state stabilizer" evidence="9">
    <location>
        <position position="23"/>
    </location>
</feature>
<keyword evidence="12" id="KW-1185">Reference proteome</keyword>
<feature type="domain" description="Cytidyltransferase-like" evidence="10">
    <location>
        <begin position="11"/>
        <end position="139"/>
    </location>
</feature>
<dbReference type="OrthoDB" id="9806661at2"/>
<feature type="binding site" evidence="9">
    <location>
        <position position="15"/>
    </location>
    <ligand>
        <name>substrate</name>
    </ligand>
</feature>
<evidence type="ECO:0000256" key="5">
    <source>
        <dbReference type="ARBA" id="ARBA00022840"/>
    </source>
</evidence>
<dbReference type="RefSeq" id="WP_106890232.1">
    <property type="nucleotide sequence ID" value="NZ_CP027860.1"/>
</dbReference>
<evidence type="ECO:0000313" key="12">
    <source>
        <dbReference type="Proteomes" id="UP000241074"/>
    </source>
</evidence>
<comment type="function">
    <text evidence="9">Reversibly transfers an adenylyl group from ATP to 4'-phosphopantetheine, yielding dephospho-CoA (dPCoA) and pyrophosphate.</text>
</comment>
<protein>
    <recommendedName>
        <fullName evidence="9">Phosphopantetheine adenylyltransferase</fullName>
        <ecNumber evidence="9">2.7.7.3</ecNumber>
    </recommendedName>
    <alternativeName>
        <fullName evidence="9">Dephospho-CoA pyrophosphorylase</fullName>
    </alternativeName>
    <alternativeName>
        <fullName evidence="9">Pantetheine-phosphate adenylyltransferase</fullName>
        <shortName evidence="9">PPAT</shortName>
    </alternativeName>
</protein>
<feature type="binding site" evidence="9">
    <location>
        <begin position="15"/>
        <end position="16"/>
    </location>
    <ligand>
        <name>ATP</name>
        <dbReference type="ChEBI" id="CHEBI:30616"/>
    </ligand>
</feature>
<evidence type="ECO:0000256" key="7">
    <source>
        <dbReference type="ARBA" id="ARBA00022993"/>
    </source>
</evidence>
<evidence type="ECO:0000259" key="10">
    <source>
        <dbReference type="Pfam" id="PF01467"/>
    </source>
</evidence>
<dbReference type="PANTHER" id="PTHR21342:SF1">
    <property type="entry name" value="PHOSPHOPANTETHEINE ADENYLYLTRANSFERASE"/>
    <property type="match status" value="1"/>
</dbReference>
<dbReference type="UniPathway" id="UPA00241">
    <property type="reaction ID" value="UER00355"/>
</dbReference>
<reference evidence="11 12" key="2">
    <citation type="submission" date="2018-03" db="EMBL/GenBank/DDBJ databases">
        <authorList>
            <person name="Keele B.F."/>
        </authorList>
    </citation>
    <scope>NUCLEOTIDE SEQUENCE [LARGE SCALE GENOMIC DNA]</scope>
    <source>
        <strain evidence="11 12">D13</strain>
    </source>
</reference>
<accession>A0A2P1PN75</accession>
<dbReference type="Gene3D" id="3.40.50.620">
    <property type="entry name" value="HUPs"/>
    <property type="match status" value="1"/>
</dbReference>
<dbReference type="NCBIfam" id="TIGR01510">
    <property type="entry name" value="coaD_prev_kdtB"/>
    <property type="match status" value="1"/>
</dbReference>
<comment type="cofactor">
    <cofactor evidence="9">
        <name>Mg(2+)</name>
        <dbReference type="ChEBI" id="CHEBI:18420"/>
    </cofactor>
</comment>
<comment type="subunit">
    <text evidence="9">Homohexamer.</text>
</comment>
<dbReference type="PANTHER" id="PTHR21342">
    <property type="entry name" value="PHOSPHOPANTETHEINE ADENYLYLTRANSFERASE"/>
    <property type="match status" value="1"/>
</dbReference>
<gene>
    <name evidence="9" type="primary">coaD</name>
    <name evidence="11" type="ORF">C7S18_03460</name>
</gene>
<dbReference type="KEGG" id="xba:C7S18_03460"/>
<name>A0A2P1PN75_9GAMM</name>
<dbReference type="InterPro" id="IPR014729">
    <property type="entry name" value="Rossmann-like_a/b/a_fold"/>
</dbReference>
<organism evidence="11 12">
    <name type="scientific">Ahniella affigens</name>
    <dbReference type="NCBI Taxonomy" id="2021234"/>
    <lineage>
        <taxon>Bacteria</taxon>
        <taxon>Pseudomonadati</taxon>
        <taxon>Pseudomonadota</taxon>
        <taxon>Gammaproteobacteria</taxon>
        <taxon>Lysobacterales</taxon>
        <taxon>Rhodanobacteraceae</taxon>
        <taxon>Ahniella</taxon>
    </lineage>
</organism>
<sequence length="165" mass="17998">MRKALSPHVAVYPGTFDPMTNGHIDLVHRASPIFERLVVAVAENPGKGPLFTLAERIGLAHEALASVGNVEIVGFGSLLAEFVREIGAGVILRGLRAVSDFEYEFQLASMNRHLIPEAETLFLTPSEAHSFISSTLVREVARLGGDVSGFVHPAVCRALKQRWQR</sequence>
<feature type="binding site" evidence="9">
    <location>
        <position position="93"/>
    </location>
    <ligand>
        <name>substrate</name>
    </ligand>
</feature>
<keyword evidence="3 9" id="KW-0548">Nucleotidyltransferase</keyword>
<proteinExistence type="inferred from homology"/>
<evidence type="ECO:0000256" key="4">
    <source>
        <dbReference type="ARBA" id="ARBA00022741"/>
    </source>
</evidence>
<evidence type="ECO:0000256" key="2">
    <source>
        <dbReference type="ARBA" id="ARBA00022679"/>
    </source>
</evidence>
<dbReference type="SUPFAM" id="SSF52374">
    <property type="entry name" value="Nucleotidylyl transferase"/>
    <property type="match status" value="1"/>
</dbReference>
<feature type="binding site" evidence="9">
    <location>
        <position position="79"/>
    </location>
    <ligand>
        <name>substrate</name>
    </ligand>
</feature>
<keyword evidence="5 9" id="KW-0067">ATP-binding</keyword>
<feature type="binding site" evidence="9">
    <location>
        <position position="104"/>
    </location>
    <ligand>
        <name>ATP</name>
        <dbReference type="ChEBI" id="CHEBI:30616"/>
    </ligand>
</feature>
<dbReference type="AlphaFoldDB" id="A0A2P1PN75"/>
<evidence type="ECO:0000256" key="8">
    <source>
        <dbReference type="ARBA" id="ARBA00029346"/>
    </source>
</evidence>
<dbReference type="Pfam" id="PF01467">
    <property type="entry name" value="CTP_transf_like"/>
    <property type="match status" value="1"/>
</dbReference>
<keyword evidence="2 9" id="KW-0808">Transferase</keyword>
<keyword evidence="6 9" id="KW-0460">Magnesium</keyword>
<evidence type="ECO:0000313" key="11">
    <source>
        <dbReference type="EMBL" id="AVP96303.1"/>
    </source>
</evidence>
<feature type="binding site" evidence="9">
    <location>
        <position position="47"/>
    </location>
    <ligand>
        <name>substrate</name>
    </ligand>
</feature>
<dbReference type="Proteomes" id="UP000241074">
    <property type="component" value="Chromosome"/>
</dbReference>
<dbReference type="PRINTS" id="PR01020">
    <property type="entry name" value="LPSBIOSNTHSS"/>
</dbReference>
<comment type="pathway">
    <text evidence="9">Cofactor biosynthesis; coenzyme A biosynthesis; CoA from (R)-pantothenate: step 4/5.</text>
</comment>
<dbReference type="EMBL" id="CP027860">
    <property type="protein sequence ID" value="AVP96303.1"/>
    <property type="molecule type" value="Genomic_DNA"/>
</dbReference>
<evidence type="ECO:0000256" key="3">
    <source>
        <dbReference type="ARBA" id="ARBA00022695"/>
    </source>
</evidence>
<reference evidence="11 12" key="1">
    <citation type="submission" date="2018-03" db="EMBL/GenBank/DDBJ databases">
        <title>Ahniella affigens gen. nov., sp. nov., a gammaproteobacterium isolated from sandy soil near a stream.</title>
        <authorList>
            <person name="Ko Y."/>
            <person name="Kim J.-H."/>
        </authorList>
    </citation>
    <scope>NUCLEOTIDE SEQUENCE [LARGE SCALE GENOMIC DNA]</scope>
    <source>
        <strain evidence="11 12">D13</strain>
    </source>
</reference>
<evidence type="ECO:0000256" key="1">
    <source>
        <dbReference type="ARBA" id="ARBA00022490"/>
    </source>
</evidence>
<feature type="binding site" evidence="9">
    <location>
        <position position="23"/>
    </location>
    <ligand>
        <name>ATP</name>
        <dbReference type="ChEBI" id="CHEBI:30616"/>
    </ligand>
</feature>
<dbReference type="GO" id="GO:0015937">
    <property type="term" value="P:coenzyme A biosynthetic process"/>
    <property type="evidence" value="ECO:0007669"/>
    <property type="project" value="UniProtKB-UniRule"/>
</dbReference>
<dbReference type="InterPro" id="IPR004821">
    <property type="entry name" value="Cyt_trans-like"/>
</dbReference>
<dbReference type="EC" id="2.7.7.3" evidence="9"/>
<feature type="binding site" evidence="9">
    <location>
        <begin position="129"/>
        <end position="135"/>
    </location>
    <ligand>
        <name>ATP</name>
        <dbReference type="ChEBI" id="CHEBI:30616"/>
    </ligand>
</feature>
<comment type="subcellular location">
    <subcellularLocation>
        <location evidence="9">Cytoplasm</location>
    </subcellularLocation>
</comment>
<keyword evidence="4 9" id="KW-0547">Nucleotide-binding</keyword>
<comment type="catalytic activity">
    <reaction evidence="8 9">
        <text>(R)-4'-phosphopantetheine + ATP + H(+) = 3'-dephospho-CoA + diphosphate</text>
        <dbReference type="Rhea" id="RHEA:19801"/>
        <dbReference type="ChEBI" id="CHEBI:15378"/>
        <dbReference type="ChEBI" id="CHEBI:30616"/>
        <dbReference type="ChEBI" id="CHEBI:33019"/>
        <dbReference type="ChEBI" id="CHEBI:57328"/>
        <dbReference type="ChEBI" id="CHEBI:61723"/>
        <dbReference type="EC" id="2.7.7.3"/>
    </reaction>
</comment>
<dbReference type="InterPro" id="IPR001980">
    <property type="entry name" value="PPAT"/>
</dbReference>
<comment type="similarity">
    <text evidence="9">Belongs to the bacterial CoaD family.</text>
</comment>
<dbReference type="CDD" id="cd02163">
    <property type="entry name" value="PPAT"/>
    <property type="match status" value="1"/>
</dbReference>
<dbReference type="HAMAP" id="MF_00151">
    <property type="entry name" value="PPAT_bact"/>
    <property type="match status" value="1"/>
</dbReference>
<feature type="binding site" evidence="9">
    <location>
        <begin position="94"/>
        <end position="96"/>
    </location>
    <ligand>
        <name>ATP</name>
        <dbReference type="ChEBI" id="CHEBI:30616"/>
    </ligand>
</feature>
<keyword evidence="7 9" id="KW-0173">Coenzyme A biosynthesis</keyword>
<dbReference type="NCBIfam" id="TIGR00125">
    <property type="entry name" value="cyt_tran_rel"/>
    <property type="match status" value="1"/>
</dbReference>
<dbReference type="GO" id="GO:0005524">
    <property type="term" value="F:ATP binding"/>
    <property type="evidence" value="ECO:0007669"/>
    <property type="project" value="UniProtKB-KW"/>
</dbReference>
<evidence type="ECO:0000256" key="6">
    <source>
        <dbReference type="ARBA" id="ARBA00022842"/>
    </source>
</evidence>
<dbReference type="GO" id="GO:0004595">
    <property type="term" value="F:pantetheine-phosphate adenylyltransferase activity"/>
    <property type="evidence" value="ECO:0007669"/>
    <property type="project" value="UniProtKB-UniRule"/>
</dbReference>
<keyword evidence="1 9" id="KW-0963">Cytoplasm</keyword>
<dbReference type="GO" id="GO:0005737">
    <property type="term" value="C:cytoplasm"/>
    <property type="evidence" value="ECO:0007669"/>
    <property type="project" value="UniProtKB-SubCell"/>
</dbReference>